<dbReference type="OrthoDB" id="2135488at2759"/>
<proteinExistence type="predicted"/>
<sequence length="182" mass="21262">MDDDYSLSNQYVEYLKLIKDNWSSCHAAKVLSFELICYLEQRFLQLSAPLRVRILTSFLYIKESIRVNCCDKILKILELGETDSNEWVRKMSRLSRPYIKTGIMDLKETDTETAFRIINFLDDKQNNDGCEYAVKPGLEYVHICDISDTQVNHGDEYTLFMPRRNFDIIGAKIEKKALSCIH</sequence>
<dbReference type="AlphaFoldDB" id="A0A1R4AC23"/>
<reference evidence="1 2" key="1">
    <citation type="journal article" date="2012" name="Nucleic Acids Res.">
        <title>Sequencing of the smallest Apicomplexan genome from the human pathogen Babesia microti.</title>
        <authorList>
            <person name="Cornillot E."/>
            <person name="Hadj-Kaddour K."/>
            <person name="Dassouli A."/>
            <person name="Noel B."/>
            <person name="Ranwez V."/>
            <person name="Vacherie B."/>
            <person name="Augagneur Y."/>
            <person name="Bres V."/>
            <person name="Duclos A."/>
            <person name="Randazzo S."/>
            <person name="Carcy B."/>
            <person name="Debierre-Grockiego F."/>
            <person name="Delbecq S."/>
            <person name="Moubri-Menage K."/>
            <person name="Shams-Eldin H."/>
            <person name="Usmani-Brown S."/>
            <person name="Bringaud F."/>
            <person name="Wincker P."/>
            <person name="Vivares C.P."/>
            <person name="Schwarz R.T."/>
            <person name="Schetters T.P."/>
            <person name="Krause P.J."/>
            <person name="Gorenflot A."/>
            <person name="Berry V."/>
            <person name="Barbe V."/>
            <person name="Ben Mamoun C."/>
        </authorList>
    </citation>
    <scope>NUCLEOTIDE SEQUENCE [LARGE SCALE GENOMIC DNA]</scope>
    <source>
        <strain evidence="1 2">RI</strain>
    </source>
</reference>
<organism evidence="1 2">
    <name type="scientific">Babesia microti (strain RI)</name>
    <dbReference type="NCBI Taxonomy" id="1133968"/>
    <lineage>
        <taxon>Eukaryota</taxon>
        <taxon>Sar</taxon>
        <taxon>Alveolata</taxon>
        <taxon>Apicomplexa</taxon>
        <taxon>Aconoidasida</taxon>
        <taxon>Piroplasmida</taxon>
        <taxon>Babesiidae</taxon>
        <taxon>Babesia</taxon>
    </lineage>
</organism>
<dbReference type="Proteomes" id="UP000002899">
    <property type="component" value="Chromosome III"/>
</dbReference>
<dbReference type="RefSeq" id="XP_021338705.1">
    <property type="nucleotide sequence ID" value="XM_021482155.1"/>
</dbReference>
<dbReference type="KEGG" id="bmic:BMR1_03g03335"/>
<dbReference type="EMBL" id="LN871598">
    <property type="protein sequence ID" value="SJK86563.1"/>
    <property type="molecule type" value="Genomic_DNA"/>
</dbReference>
<accession>A0A1R4AC23</accession>
<reference evidence="1 2" key="3">
    <citation type="journal article" date="2016" name="Sci. Rep.">
        <title>Genome-wide diversity and gene expression profiling of Babesia microti isolates identify polymorphic genes that mediate host-pathogen interactions.</title>
        <authorList>
            <person name="Silva J.C."/>
            <person name="Cornillot E."/>
            <person name="McCracken C."/>
            <person name="Usmani-Brown S."/>
            <person name="Dwivedi A."/>
            <person name="Ifeonu O.O."/>
            <person name="Crabtree J."/>
            <person name="Gotia H.T."/>
            <person name="Virji A.Z."/>
            <person name="Reynes C."/>
            <person name="Colinge J."/>
            <person name="Kumar V."/>
            <person name="Lawres L."/>
            <person name="Pazzi J.E."/>
            <person name="Pablo J.V."/>
            <person name="Hung C."/>
            <person name="Brancato J."/>
            <person name="Kumari P."/>
            <person name="Orvis J."/>
            <person name="Tretina K."/>
            <person name="Chibucos M."/>
            <person name="Ott S."/>
            <person name="Sadzewicz L."/>
            <person name="Sengamalay N."/>
            <person name="Shetty A.C."/>
            <person name="Su Q."/>
            <person name="Tallon L."/>
            <person name="Fraser C.M."/>
            <person name="Frutos R."/>
            <person name="Molina D.M."/>
            <person name="Krause P.J."/>
            <person name="Ben Mamoun C."/>
        </authorList>
    </citation>
    <scope>NUCLEOTIDE SEQUENCE [LARGE SCALE GENOMIC DNA]</scope>
    <source>
        <strain evidence="1 2">RI</strain>
    </source>
</reference>
<dbReference type="GeneID" id="24425313"/>
<reference evidence="1 2" key="2">
    <citation type="journal article" date="2013" name="PLoS ONE">
        <title>Whole genome mapping and re-organization of the nuclear and mitochondrial genomes of Babesia microti isolates.</title>
        <authorList>
            <person name="Cornillot E."/>
            <person name="Dassouli A."/>
            <person name="Garg A."/>
            <person name="Pachikara N."/>
            <person name="Randazzo S."/>
            <person name="Depoix D."/>
            <person name="Carcy B."/>
            <person name="Delbecq S."/>
            <person name="Frutos R."/>
            <person name="Silva J.C."/>
            <person name="Sutton R."/>
            <person name="Krause P.J."/>
            <person name="Mamoun C.B."/>
        </authorList>
    </citation>
    <scope>NUCLEOTIDE SEQUENCE [LARGE SCALE GENOMIC DNA]</scope>
    <source>
        <strain evidence="1 2">RI</strain>
    </source>
</reference>
<dbReference type="VEuPathDB" id="PiroplasmaDB:BMR1_03g03335"/>
<name>A0A1R4AC23_BABMR</name>
<evidence type="ECO:0000313" key="2">
    <source>
        <dbReference type="Proteomes" id="UP000002899"/>
    </source>
</evidence>
<protein>
    <submittedName>
        <fullName evidence="1">Uncharacterized protein</fullName>
    </submittedName>
</protein>
<evidence type="ECO:0000313" key="1">
    <source>
        <dbReference type="EMBL" id="SJK86563.1"/>
    </source>
</evidence>
<keyword evidence="2" id="KW-1185">Reference proteome</keyword>